<dbReference type="InterPro" id="IPR011039">
    <property type="entry name" value="TFIIF_interaction"/>
</dbReference>
<dbReference type="FunFam" id="1.10.10.10:FF:000035">
    <property type="entry name" value="General transcription factor IIF subunit 2"/>
    <property type="match status" value="1"/>
</dbReference>
<evidence type="ECO:0000256" key="4">
    <source>
        <dbReference type="ARBA" id="ARBA00023015"/>
    </source>
</evidence>
<dbReference type="Pfam" id="PF17683">
    <property type="entry name" value="TFIIF_beta_N"/>
    <property type="match status" value="1"/>
</dbReference>
<keyword evidence="13" id="KW-0648">Protein biosynthesis</keyword>
<dbReference type="InterPro" id="IPR036388">
    <property type="entry name" value="WH-like_DNA-bd_sf"/>
</dbReference>
<dbReference type="CDD" id="cd07980">
    <property type="entry name" value="TFIIF_beta"/>
    <property type="match status" value="1"/>
</dbReference>
<evidence type="ECO:0000256" key="10">
    <source>
        <dbReference type="SAM" id="MobiDB-lite"/>
    </source>
</evidence>
<dbReference type="GO" id="GO:0006367">
    <property type="term" value="P:transcription initiation at RNA polymerase II promoter"/>
    <property type="evidence" value="ECO:0007669"/>
    <property type="project" value="InterPro"/>
</dbReference>
<keyword evidence="4" id="KW-0805">Transcription regulation</keyword>
<dbReference type="Proteomes" id="UP000325780">
    <property type="component" value="Unassembled WGS sequence"/>
</dbReference>
<dbReference type="EMBL" id="ML742471">
    <property type="protein sequence ID" value="KAE8144633.1"/>
    <property type="molecule type" value="Genomic_DNA"/>
</dbReference>
<feature type="region of interest" description="Disordered" evidence="10">
    <location>
        <begin position="339"/>
        <end position="371"/>
    </location>
</feature>
<feature type="compositionally biased region" description="Acidic residues" evidence="10">
    <location>
        <begin position="345"/>
        <end position="354"/>
    </location>
</feature>
<dbReference type="OrthoDB" id="26094at2759"/>
<dbReference type="SUPFAM" id="SSF46785">
    <property type="entry name" value="Winged helix' DNA-binding domain"/>
    <property type="match status" value="1"/>
</dbReference>
<evidence type="ECO:0000259" key="11">
    <source>
        <dbReference type="Pfam" id="PF02270"/>
    </source>
</evidence>
<evidence type="ECO:0000313" key="14">
    <source>
        <dbReference type="Proteomes" id="UP000325780"/>
    </source>
</evidence>
<protein>
    <recommendedName>
        <fullName evidence="3">Transcription initiation factor IIF subunit beta</fullName>
    </recommendedName>
    <alternativeName>
        <fullName evidence="9">TFIIF medium subunit</fullName>
    </alternativeName>
    <alternativeName>
        <fullName evidence="8">TFIIF-beta</fullName>
    </alternativeName>
</protein>
<dbReference type="InterPro" id="IPR003196">
    <property type="entry name" value="TFIIF_beta"/>
</dbReference>
<feature type="region of interest" description="Disordered" evidence="10">
    <location>
        <begin position="1"/>
        <end position="25"/>
    </location>
</feature>
<evidence type="ECO:0000256" key="9">
    <source>
        <dbReference type="ARBA" id="ARBA00081863"/>
    </source>
</evidence>
<dbReference type="GO" id="GO:0005674">
    <property type="term" value="C:transcription factor TFIIF complex"/>
    <property type="evidence" value="ECO:0007669"/>
    <property type="project" value="InterPro"/>
</dbReference>
<keyword evidence="13" id="KW-0396">Initiation factor</keyword>
<evidence type="ECO:0000256" key="8">
    <source>
        <dbReference type="ARBA" id="ARBA00081473"/>
    </source>
</evidence>
<evidence type="ECO:0000256" key="2">
    <source>
        <dbReference type="ARBA" id="ARBA00009543"/>
    </source>
</evidence>
<evidence type="ECO:0000259" key="12">
    <source>
        <dbReference type="Pfam" id="PF17683"/>
    </source>
</evidence>
<dbReference type="AlphaFoldDB" id="A0A5N6TE30"/>
<keyword evidence="14" id="KW-1185">Reference proteome</keyword>
<evidence type="ECO:0000256" key="5">
    <source>
        <dbReference type="ARBA" id="ARBA00023125"/>
    </source>
</evidence>
<evidence type="ECO:0000256" key="3">
    <source>
        <dbReference type="ARBA" id="ARBA00021453"/>
    </source>
</evidence>
<accession>A0A5N6TE30</accession>
<gene>
    <name evidence="13" type="ORF">BDV25DRAFT_166384</name>
</gene>
<dbReference type="Gene3D" id="1.10.10.10">
    <property type="entry name" value="Winged helix-like DNA-binding domain superfamily/Winged helix DNA-binding domain"/>
    <property type="match status" value="1"/>
</dbReference>
<dbReference type="SUPFAM" id="SSF50916">
    <property type="entry name" value="Rap30/74 interaction domains"/>
    <property type="match status" value="1"/>
</dbReference>
<evidence type="ECO:0000313" key="13">
    <source>
        <dbReference type="EMBL" id="KAE8144633.1"/>
    </source>
</evidence>
<dbReference type="GO" id="GO:0003677">
    <property type="term" value="F:DNA binding"/>
    <property type="evidence" value="ECO:0007669"/>
    <property type="project" value="UniProtKB-KW"/>
</dbReference>
<evidence type="ECO:0000256" key="1">
    <source>
        <dbReference type="ARBA" id="ARBA00004123"/>
    </source>
</evidence>
<dbReference type="InterPro" id="IPR036390">
    <property type="entry name" value="WH_DNA-bd_sf"/>
</dbReference>
<reference evidence="13 14" key="1">
    <citation type="submission" date="2019-04" db="EMBL/GenBank/DDBJ databases">
        <title>Friends and foes A comparative genomics study of 23 Aspergillus species from section Flavi.</title>
        <authorList>
            <consortium name="DOE Joint Genome Institute"/>
            <person name="Kjaerbolling I."/>
            <person name="Vesth T."/>
            <person name="Frisvad J.C."/>
            <person name="Nybo J.L."/>
            <person name="Theobald S."/>
            <person name="Kildgaard S."/>
            <person name="Isbrandt T."/>
            <person name="Kuo A."/>
            <person name="Sato A."/>
            <person name="Lyhne E.K."/>
            <person name="Kogle M.E."/>
            <person name="Wiebenga A."/>
            <person name="Kun R.S."/>
            <person name="Lubbers R.J."/>
            <person name="Makela M.R."/>
            <person name="Barry K."/>
            <person name="Chovatia M."/>
            <person name="Clum A."/>
            <person name="Daum C."/>
            <person name="Haridas S."/>
            <person name="He G."/>
            <person name="LaButti K."/>
            <person name="Lipzen A."/>
            <person name="Mondo S."/>
            <person name="Riley R."/>
            <person name="Salamov A."/>
            <person name="Simmons B.A."/>
            <person name="Magnuson J.K."/>
            <person name="Henrissat B."/>
            <person name="Mortensen U.H."/>
            <person name="Larsen T.O."/>
            <person name="Devries R.P."/>
            <person name="Grigoriev I.V."/>
            <person name="Machida M."/>
            <person name="Baker S.E."/>
            <person name="Andersen M.R."/>
        </authorList>
    </citation>
    <scope>NUCLEOTIDE SEQUENCE [LARGE SCALE GENOMIC DNA]</scope>
    <source>
        <strain evidence="13 14">IBT 18842</strain>
    </source>
</reference>
<name>A0A5N6TE30_ASPAV</name>
<keyword evidence="7" id="KW-0539">Nucleus</keyword>
<feature type="domain" description="TFIIF beta subunit N-terminal" evidence="12">
    <location>
        <begin position="49"/>
        <end position="193"/>
    </location>
</feature>
<evidence type="ECO:0000256" key="7">
    <source>
        <dbReference type="ARBA" id="ARBA00023242"/>
    </source>
</evidence>
<dbReference type="InterPro" id="IPR040450">
    <property type="entry name" value="TFIIF_beta_HTH"/>
</dbReference>
<evidence type="ECO:0000256" key="6">
    <source>
        <dbReference type="ARBA" id="ARBA00023163"/>
    </source>
</evidence>
<keyword evidence="6" id="KW-0804">Transcription</keyword>
<dbReference type="InterPro" id="IPR040504">
    <property type="entry name" value="TFIIF_beta_N"/>
</dbReference>
<sequence>MVPQIKQDPDAASPYIKPDPDSKDSVLADIEDEDLYEDAGDLDFTNAAQNVWLSRIPRTLWEHWSKLDDDDEIQLGTVRIEGPPNDIKRVSLRINEREDNREIPKDYLLQRTNNESNSHSTQNTYVFTEKDIPGHGNRMLTFGEARSALYESMKRDARKKERKKKWEPYVRKTVPKQTALEGSVSDEFVCLPVDNEEFRFLSEKKALESLKPKRETVFIDKIPGKLLQPRNALPGEKGAFVQATKPTKLKPQENKTTRMPQNELLDLIYQCFREYKYWPFKALKARLRQPEAYLKQTLEMVAHLVKQGDFAMTWELKPEARESSYANAMSYGDAKEEMAPGADYNFDEGSEEDATPGMFTDNDDTQFENIV</sequence>
<organism evidence="13 14">
    <name type="scientific">Aspergillus avenaceus</name>
    <dbReference type="NCBI Taxonomy" id="36643"/>
    <lineage>
        <taxon>Eukaryota</taxon>
        <taxon>Fungi</taxon>
        <taxon>Dikarya</taxon>
        <taxon>Ascomycota</taxon>
        <taxon>Pezizomycotina</taxon>
        <taxon>Eurotiomycetes</taxon>
        <taxon>Eurotiomycetidae</taxon>
        <taxon>Eurotiales</taxon>
        <taxon>Aspergillaceae</taxon>
        <taxon>Aspergillus</taxon>
        <taxon>Aspergillus subgen. Circumdati</taxon>
    </lineage>
</organism>
<dbReference type="PANTHER" id="PTHR10445:SF0">
    <property type="entry name" value="GENERAL TRANSCRIPTION FACTOR IIF SUBUNIT 2"/>
    <property type="match status" value="1"/>
</dbReference>
<dbReference type="GO" id="GO:0003743">
    <property type="term" value="F:translation initiation factor activity"/>
    <property type="evidence" value="ECO:0007669"/>
    <property type="project" value="UniProtKB-KW"/>
</dbReference>
<comment type="similarity">
    <text evidence="2">Belongs to the TFIIF beta subunit family.</text>
</comment>
<feature type="domain" description="TFIIF beta subunit HTH" evidence="11">
    <location>
        <begin position="257"/>
        <end position="321"/>
    </location>
</feature>
<comment type="subcellular location">
    <subcellularLocation>
        <location evidence="1">Nucleus</location>
    </subcellularLocation>
</comment>
<proteinExistence type="inferred from homology"/>
<dbReference type="PANTHER" id="PTHR10445">
    <property type="entry name" value="GENERAL TRANSCRIPTION FACTOR IIF SUBUNIT 2"/>
    <property type="match status" value="1"/>
</dbReference>
<dbReference type="Pfam" id="PF02270">
    <property type="entry name" value="TFIIF_beta"/>
    <property type="match status" value="1"/>
</dbReference>
<feature type="compositionally biased region" description="Acidic residues" evidence="10">
    <location>
        <begin position="361"/>
        <end position="371"/>
    </location>
</feature>
<keyword evidence="5" id="KW-0238">DNA-binding</keyword>